<dbReference type="InterPro" id="IPR003661">
    <property type="entry name" value="HisK_dim/P_dom"/>
</dbReference>
<sequence length="531" mass="58349">MRARSLKSVLSLVFLFFFLLIVALGLFSIERLREFNGISADVRDIWLPSTRFVGDLNNFTSDFRAAEGRYLLSPRQESGPGRKEIEGLGKAVTQAQTGYESLRQAPSAAALYAKFKENWTVYREVVGRVLQLHEAGRTSEAVNLYRTTSQSAYDASSDALDGITRLNIESAIAASNAADTAYRHSRALIILAMSIAVVLVMGALFYVKRFISTPLLELAAGMRKLARNDADIEIRGADRIDEIGEMARALSVFRTNAIELMLSQRSLSQQASMLEERLAEEQRLSQLRQDFVSMASHEFRTPLTVIDGQAQRLAKTSKDATSADIVERAGKIRKAVFRMTTVIDKLLNSSSLVEGKAELYFHPAETDLRGVLEEVCNVHREVAPQANISQRLGTSPLPVFGDVKLLFQMFGNLISNALKYSPDGSSIEVIAATEGDKIAVSVRDRGMGIPQRDLANIFDRYTRGSNASGIVGTGVGLYLVKIVAELHNGSVVVDSIEDEGSCFTVRLPSLRVDNHPNSPEANLRPATLGDR</sequence>
<keyword evidence="5" id="KW-0808">Transferase</keyword>
<dbReference type="InterPro" id="IPR036097">
    <property type="entry name" value="HisK_dim/P_sf"/>
</dbReference>
<dbReference type="Pfam" id="PF02518">
    <property type="entry name" value="HATPase_c"/>
    <property type="match status" value="1"/>
</dbReference>
<dbReference type="Gene3D" id="1.10.287.130">
    <property type="match status" value="1"/>
</dbReference>
<protein>
    <recommendedName>
        <fullName evidence="3">histidine kinase</fullName>
        <ecNumber evidence="3">2.7.13.3</ecNumber>
    </recommendedName>
</protein>
<organism evidence="11 12">
    <name type="scientific">Bradyrhizobium denitrificans</name>
    <dbReference type="NCBI Taxonomy" id="2734912"/>
    <lineage>
        <taxon>Bacteria</taxon>
        <taxon>Pseudomonadati</taxon>
        <taxon>Pseudomonadota</taxon>
        <taxon>Alphaproteobacteria</taxon>
        <taxon>Hyphomicrobiales</taxon>
        <taxon>Nitrobacteraceae</taxon>
        <taxon>Bradyrhizobium</taxon>
    </lineage>
</organism>
<feature type="transmembrane region" description="Helical" evidence="8">
    <location>
        <begin position="187"/>
        <end position="207"/>
    </location>
</feature>
<dbReference type="CDD" id="cd00082">
    <property type="entry name" value="HisKA"/>
    <property type="match status" value="1"/>
</dbReference>
<dbReference type="InterPro" id="IPR003594">
    <property type="entry name" value="HATPase_dom"/>
</dbReference>
<evidence type="ECO:0000256" key="7">
    <source>
        <dbReference type="ARBA" id="ARBA00023012"/>
    </source>
</evidence>
<keyword evidence="6" id="KW-0418">Kinase</keyword>
<evidence type="ECO:0000313" key="11">
    <source>
        <dbReference type="EMBL" id="MBR1140416.1"/>
    </source>
</evidence>
<keyword evidence="8" id="KW-1133">Transmembrane helix</keyword>
<dbReference type="Pfam" id="PF00512">
    <property type="entry name" value="HisKA"/>
    <property type="match status" value="1"/>
</dbReference>
<evidence type="ECO:0000256" key="2">
    <source>
        <dbReference type="ARBA" id="ARBA00004370"/>
    </source>
</evidence>
<comment type="caution">
    <text evidence="11">The sequence shown here is derived from an EMBL/GenBank/DDBJ whole genome shotgun (WGS) entry which is preliminary data.</text>
</comment>
<feature type="domain" description="Histidine kinase" evidence="9">
    <location>
        <begin position="294"/>
        <end position="511"/>
    </location>
</feature>
<evidence type="ECO:0000259" key="10">
    <source>
        <dbReference type="PROSITE" id="PS50885"/>
    </source>
</evidence>
<dbReference type="InterPro" id="IPR024478">
    <property type="entry name" value="HlyB_4HB_MCP"/>
</dbReference>
<evidence type="ECO:0000313" key="12">
    <source>
        <dbReference type="Proteomes" id="UP001314635"/>
    </source>
</evidence>
<proteinExistence type="predicted"/>
<comment type="catalytic activity">
    <reaction evidence="1">
        <text>ATP + protein L-histidine = ADP + protein N-phospho-L-histidine.</text>
        <dbReference type="EC" id="2.7.13.3"/>
    </reaction>
</comment>
<dbReference type="Gene3D" id="3.30.565.10">
    <property type="entry name" value="Histidine kinase-like ATPase, C-terminal domain"/>
    <property type="match status" value="1"/>
</dbReference>
<evidence type="ECO:0000256" key="1">
    <source>
        <dbReference type="ARBA" id="ARBA00000085"/>
    </source>
</evidence>
<evidence type="ECO:0000256" key="5">
    <source>
        <dbReference type="ARBA" id="ARBA00022679"/>
    </source>
</evidence>
<keyword evidence="4" id="KW-0597">Phosphoprotein</keyword>
<dbReference type="PROSITE" id="PS50885">
    <property type="entry name" value="HAMP"/>
    <property type="match status" value="1"/>
</dbReference>
<dbReference type="CDD" id="cd00075">
    <property type="entry name" value="HATPase"/>
    <property type="match status" value="1"/>
</dbReference>
<dbReference type="InterPro" id="IPR050736">
    <property type="entry name" value="Sensor_HK_Regulatory"/>
</dbReference>
<dbReference type="CDD" id="cd06225">
    <property type="entry name" value="HAMP"/>
    <property type="match status" value="1"/>
</dbReference>
<dbReference type="RefSeq" id="WP_211400804.1">
    <property type="nucleotide sequence ID" value="NZ_JAFCLK010000040.1"/>
</dbReference>
<keyword evidence="7" id="KW-0902">Two-component regulatory system</keyword>
<keyword evidence="12" id="KW-1185">Reference proteome</keyword>
<dbReference type="InterPro" id="IPR005467">
    <property type="entry name" value="His_kinase_dom"/>
</dbReference>
<name>A0ABS5GIL9_9BRAD</name>
<dbReference type="SUPFAM" id="SSF47384">
    <property type="entry name" value="Homodimeric domain of signal transducing histidine kinase"/>
    <property type="match status" value="1"/>
</dbReference>
<comment type="subcellular location">
    <subcellularLocation>
        <location evidence="2">Membrane</location>
    </subcellularLocation>
</comment>
<gene>
    <name evidence="11" type="ORF">JQ619_32135</name>
</gene>
<dbReference type="EMBL" id="JAFCLK010000040">
    <property type="protein sequence ID" value="MBR1140416.1"/>
    <property type="molecule type" value="Genomic_DNA"/>
</dbReference>
<dbReference type="InterPro" id="IPR036890">
    <property type="entry name" value="HATPase_C_sf"/>
</dbReference>
<evidence type="ECO:0000256" key="6">
    <source>
        <dbReference type="ARBA" id="ARBA00022777"/>
    </source>
</evidence>
<dbReference type="Gene3D" id="6.10.340.10">
    <property type="match status" value="1"/>
</dbReference>
<evidence type="ECO:0000256" key="3">
    <source>
        <dbReference type="ARBA" id="ARBA00012438"/>
    </source>
</evidence>
<dbReference type="Proteomes" id="UP001314635">
    <property type="component" value="Unassembled WGS sequence"/>
</dbReference>
<keyword evidence="8" id="KW-0472">Membrane</keyword>
<dbReference type="Pfam" id="PF12729">
    <property type="entry name" value="4HB_MCP_1"/>
    <property type="match status" value="1"/>
</dbReference>
<evidence type="ECO:0000259" key="9">
    <source>
        <dbReference type="PROSITE" id="PS50109"/>
    </source>
</evidence>
<dbReference type="EC" id="2.7.13.3" evidence="3"/>
<evidence type="ECO:0000256" key="4">
    <source>
        <dbReference type="ARBA" id="ARBA00022553"/>
    </source>
</evidence>
<dbReference type="SMART" id="SM00388">
    <property type="entry name" value="HisKA"/>
    <property type="match status" value="1"/>
</dbReference>
<reference evidence="12" key="1">
    <citation type="journal article" date="2021" name="ISME J.">
        <title>Evolutionary origin and ecological implication of a unique nif island in free-living Bradyrhizobium lineages.</title>
        <authorList>
            <person name="Tao J."/>
        </authorList>
    </citation>
    <scope>NUCLEOTIDE SEQUENCE [LARGE SCALE GENOMIC DNA]</scope>
    <source>
        <strain evidence="12">SZCCT0094</strain>
    </source>
</reference>
<feature type="domain" description="HAMP" evidence="10">
    <location>
        <begin position="209"/>
        <end position="262"/>
    </location>
</feature>
<evidence type="ECO:0000256" key="8">
    <source>
        <dbReference type="SAM" id="Phobius"/>
    </source>
</evidence>
<dbReference type="PRINTS" id="PR00344">
    <property type="entry name" value="BCTRLSENSOR"/>
</dbReference>
<dbReference type="Pfam" id="PF00672">
    <property type="entry name" value="HAMP"/>
    <property type="match status" value="1"/>
</dbReference>
<dbReference type="SUPFAM" id="SSF158472">
    <property type="entry name" value="HAMP domain-like"/>
    <property type="match status" value="1"/>
</dbReference>
<dbReference type="InterPro" id="IPR004358">
    <property type="entry name" value="Sig_transdc_His_kin-like_C"/>
</dbReference>
<dbReference type="SMART" id="SM00304">
    <property type="entry name" value="HAMP"/>
    <property type="match status" value="1"/>
</dbReference>
<dbReference type="PANTHER" id="PTHR43711:SF1">
    <property type="entry name" value="HISTIDINE KINASE 1"/>
    <property type="match status" value="1"/>
</dbReference>
<keyword evidence="8" id="KW-0812">Transmembrane</keyword>
<dbReference type="SUPFAM" id="SSF55874">
    <property type="entry name" value="ATPase domain of HSP90 chaperone/DNA topoisomerase II/histidine kinase"/>
    <property type="match status" value="1"/>
</dbReference>
<dbReference type="SMART" id="SM00387">
    <property type="entry name" value="HATPase_c"/>
    <property type="match status" value="1"/>
</dbReference>
<accession>A0ABS5GIL9</accession>
<dbReference type="PANTHER" id="PTHR43711">
    <property type="entry name" value="TWO-COMPONENT HISTIDINE KINASE"/>
    <property type="match status" value="1"/>
</dbReference>
<dbReference type="PROSITE" id="PS50109">
    <property type="entry name" value="HIS_KIN"/>
    <property type="match status" value="1"/>
</dbReference>
<dbReference type="InterPro" id="IPR003660">
    <property type="entry name" value="HAMP_dom"/>
</dbReference>